<evidence type="ECO:0000256" key="11">
    <source>
        <dbReference type="ARBA" id="ARBA00032877"/>
    </source>
</evidence>
<dbReference type="RefSeq" id="WP_128500722.1">
    <property type="nucleotide sequence ID" value="NZ_CP035107.1"/>
</dbReference>
<dbReference type="OrthoDB" id="9803554at2"/>
<evidence type="ECO:0000256" key="7">
    <source>
        <dbReference type="ARBA" id="ARBA00023235"/>
    </source>
</evidence>
<comment type="similarity">
    <text evidence="2">Belongs to the type IA topoisomerase family.</text>
</comment>
<evidence type="ECO:0000256" key="6">
    <source>
        <dbReference type="ARBA" id="ARBA00023125"/>
    </source>
</evidence>
<feature type="domain" description="Toprim" evidence="12">
    <location>
        <begin position="1"/>
        <end position="141"/>
    </location>
</feature>
<dbReference type="Pfam" id="PF13342">
    <property type="entry name" value="Toprim_Crpt"/>
    <property type="match status" value="1"/>
</dbReference>
<dbReference type="InterPro" id="IPR005738">
    <property type="entry name" value="TopoIII"/>
</dbReference>
<dbReference type="InterPro" id="IPR013824">
    <property type="entry name" value="Topo_IA_cen_sub1"/>
</dbReference>
<evidence type="ECO:0000259" key="12">
    <source>
        <dbReference type="PROSITE" id="PS50880"/>
    </source>
</evidence>
<dbReference type="InterPro" id="IPR013826">
    <property type="entry name" value="Topo_IA_cen_sub3"/>
</dbReference>
<dbReference type="GO" id="GO:0043597">
    <property type="term" value="C:cytoplasmic replication fork"/>
    <property type="evidence" value="ECO:0007669"/>
    <property type="project" value="TreeGrafter"/>
</dbReference>
<feature type="domain" description="Topo IA-type catalytic" evidence="13">
    <location>
        <begin position="158"/>
        <end position="591"/>
    </location>
</feature>
<dbReference type="InterPro" id="IPR003602">
    <property type="entry name" value="Topo_IA_DNA-bd_dom"/>
</dbReference>
<dbReference type="Gene3D" id="2.70.20.10">
    <property type="entry name" value="Topoisomerase I, domain 3"/>
    <property type="match status" value="1"/>
</dbReference>
<dbReference type="InterPro" id="IPR000380">
    <property type="entry name" value="Topo_IA"/>
</dbReference>
<evidence type="ECO:0000259" key="13">
    <source>
        <dbReference type="PROSITE" id="PS52039"/>
    </source>
</evidence>
<comment type="catalytic activity">
    <reaction evidence="1">
        <text>ATP-independent breakage of single-stranded DNA, followed by passage and rejoining.</text>
        <dbReference type="EC" id="5.6.2.1"/>
    </reaction>
</comment>
<evidence type="ECO:0000256" key="3">
    <source>
        <dbReference type="ARBA" id="ARBA00012891"/>
    </source>
</evidence>
<dbReference type="Pfam" id="PF01131">
    <property type="entry name" value="Topoisom_bac"/>
    <property type="match status" value="1"/>
</dbReference>
<dbReference type="InterPro" id="IPR034144">
    <property type="entry name" value="TOPRIM_TopoIII"/>
</dbReference>
<dbReference type="SMART" id="SM00436">
    <property type="entry name" value="TOP1Bc"/>
    <property type="match status" value="1"/>
</dbReference>
<evidence type="ECO:0000256" key="2">
    <source>
        <dbReference type="ARBA" id="ARBA00009446"/>
    </source>
</evidence>
<keyword evidence="6" id="KW-0238">DNA-binding</keyword>
<reference evidence="14 15" key="1">
    <citation type="submission" date="2019-01" db="EMBL/GenBank/DDBJ databases">
        <title>Whole Genome of Ornithobacterium rhinotracheale FARPER-174b.</title>
        <authorList>
            <person name="Tataje-Lavanda L.A."/>
            <person name="Montalvan A."/>
            <person name="Montesinos R."/>
            <person name="Zimic M."/>
            <person name="Fernandez-Sanchez M."/>
            <person name="Fernandez-Diaz M."/>
        </authorList>
    </citation>
    <scope>NUCLEOTIDE SEQUENCE [LARGE SCALE GENOMIC DNA]</scope>
    <source>
        <strain evidence="14 15">FARPER-174b</strain>
    </source>
</reference>
<sequence>MKVILAEKPSVGREIAHLLGANSKKDGYLEGNGYAVTWAFGHLVQLAMPEAYGCVGFQKEHLPILPEPFELQPRQVRENKGYVADAGVLKQLKVIETLFEQCDSIVVATDAGREGELIFRYIYDYLNCQKPFERLWISSLTEKAILSGFKNLRPGKQFDPLYHAAQMRSQADWLVGINATQALSIAAGSGVYSLGRVQTPTLSMLCERYLTHTQFEKKPYWQLQLVHQKGHLKFNSLSTLKTEKKEEVQEWKKSVERHPNAEVLSVEKKIVKEQPPLLYDLTALQKEANKKYSFSADETLNIAQSLYEKKYITYPRTGSKYVSEDVWAEIPLLIKQLEHYETYAKYAQQLRRSSLTKRIVNDVKVTDHHGLLITDKIPTELPKKEALIYKMIAGRLLEAVSEVCIKETQKIIVEAGHKNYEIKGCTIQSAGWRAVNGSFSEIEKEEEIPQELPELQKGDTLKVKDSQILSKNTRPPALYTEATLLSAMESAGKDLEDENQRQLLKGTGIGTPATRAAIIETLLKRNYIKRHKKSIVPTEKGLKVFEWVKDRKIADVALTGEWEASLNEIEEGLRPPKEFLQAMKDYTQKITEDFLAMEIEGVASPTLVCPVCKKQSVRLYEKVAKCMEDDCEWLFFKNVCGKQVNDQAVMALLENGKTTLLKGLKSKAGKSFDAYLALQEDGSTAFEFPPRSKNKKGRRKRK</sequence>
<keyword evidence="5" id="KW-0799">Topoisomerase</keyword>
<keyword evidence="4" id="KW-0479">Metal-binding</keyword>
<dbReference type="InterPro" id="IPR013497">
    <property type="entry name" value="Topo_IA_cen"/>
</dbReference>
<dbReference type="GO" id="GO:0003677">
    <property type="term" value="F:DNA binding"/>
    <property type="evidence" value="ECO:0007669"/>
    <property type="project" value="UniProtKB-KW"/>
</dbReference>
<name>A0A410JPY4_ORNRH</name>
<evidence type="ECO:0000256" key="9">
    <source>
        <dbReference type="ARBA" id="ARBA00031985"/>
    </source>
</evidence>
<dbReference type="InterPro" id="IPR023405">
    <property type="entry name" value="Topo_IA_core_domain"/>
</dbReference>
<dbReference type="GO" id="GO:0006310">
    <property type="term" value="P:DNA recombination"/>
    <property type="evidence" value="ECO:0007669"/>
    <property type="project" value="TreeGrafter"/>
</dbReference>
<evidence type="ECO:0000313" key="14">
    <source>
        <dbReference type="EMBL" id="QAR30220.1"/>
    </source>
</evidence>
<evidence type="ECO:0000313" key="15">
    <source>
        <dbReference type="Proteomes" id="UP000287701"/>
    </source>
</evidence>
<dbReference type="GO" id="GO:0006265">
    <property type="term" value="P:DNA topological change"/>
    <property type="evidence" value="ECO:0007669"/>
    <property type="project" value="InterPro"/>
</dbReference>
<dbReference type="PRINTS" id="PR00417">
    <property type="entry name" value="PRTPISMRASEI"/>
</dbReference>
<dbReference type="CDD" id="cd03362">
    <property type="entry name" value="TOPRIM_TopoIA_TopoIII"/>
    <property type="match status" value="1"/>
</dbReference>
<dbReference type="Gene3D" id="1.10.460.10">
    <property type="entry name" value="Topoisomerase I, domain 2"/>
    <property type="match status" value="1"/>
</dbReference>
<dbReference type="PANTHER" id="PTHR11390">
    <property type="entry name" value="PROKARYOTIC DNA TOPOISOMERASE"/>
    <property type="match status" value="1"/>
</dbReference>
<dbReference type="EMBL" id="CP035107">
    <property type="protein sequence ID" value="QAR30220.1"/>
    <property type="molecule type" value="Genomic_DNA"/>
</dbReference>
<evidence type="ECO:0000256" key="5">
    <source>
        <dbReference type="ARBA" id="ARBA00023029"/>
    </source>
</evidence>
<evidence type="ECO:0000256" key="8">
    <source>
        <dbReference type="ARBA" id="ARBA00030003"/>
    </source>
</evidence>
<dbReference type="InterPro" id="IPR025589">
    <property type="entry name" value="Toprim_C_rpt"/>
</dbReference>
<dbReference type="PROSITE" id="PS52039">
    <property type="entry name" value="TOPO_IA_2"/>
    <property type="match status" value="1"/>
</dbReference>
<dbReference type="PANTHER" id="PTHR11390:SF21">
    <property type="entry name" value="DNA TOPOISOMERASE 3-ALPHA"/>
    <property type="match status" value="1"/>
</dbReference>
<dbReference type="SMART" id="SM00493">
    <property type="entry name" value="TOPRIM"/>
    <property type="match status" value="1"/>
</dbReference>
<dbReference type="CDD" id="cd00186">
    <property type="entry name" value="TOP1Ac"/>
    <property type="match status" value="1"/>
</dbReference>
<organism evidence="14 15">
    <name type="scientific">Ornithobacterium rhinotracheale</name>
    <dbReference type="NCBI Taxonomy" id="28251"/>
    <lineage>
        <taxon>Bacteria</taxon>
        <taxon>Pseudomonadati</taxon>
        <taxon>Bacteroidota</taxon>
        <taxon>Flavobacteriia</taxon>
        <taxon>Flavobacteriales</taxon>
        <taxon>Weeksellaceae</taxon>
        <taxon>Ornithobacterium</taxon>
    </lineage>
</organism>
<dbReference type="SMART" id="SM00437">
    <property type="entry name" value="TOP1Ac"/>
    <property type="match status" value="1"/>
</dbReference>
<proteinExistence type="inferred from homology"/>
<dbReference type="InterPro" id="IPR006171">
    <property type="entry name" value="TOPRIM_dom"/>
</dbReference>
<keyword evidence="7 14" id="KW-0413">Isomerase</keyword>
<dbReference type="GO" id="GO:0003917">
    <property type="term" value="F:DNA topoisomerase type I (single strand cut, ATP-independent) activity"/>
    <property type="evidence" value="ECO:0007669"/>
    <property type="project" value="UniProtKB-EC"/>
</dbReference>
<evidence type="ECO:0000256" key="1">
    <source>
        <dbReference type="ARBA" id="ARBA00000213"/>
    </source>
</evidence>
<dbReference type="InterPro" id="IPR003601">
    <property type="entry name" value="Topo_IA_2"/>
</dbReference>
<protein>
    <recommendedName>
        <fullName evidence="3">DNA topoisomerase</fullName>
        <ecNumber evidence="3">5.6.2.1</ecNumber>
    </recommendedName>
    <alternativeName>
        <fullName evidence="11">Omega-protein</fullName>
    </alternativeName>
    <alternativeName>
        <fullName evidence="10">Relaxing enzyme</fullName>
    </alternativeName>
    <alternativeName>
        <fullName evidence="8">Swivelase</fullName>
    </alternativeName>
    <alternativeName>
        <fullName evidence="9">Untwisting enzyme</fullName>
    </alternativeName>
</protein>
<dbReference type="GO" id="GO:0046872">
    <property type="term" value="F:metal ion binding"/>
    <property type="evidence" value="ECO:0007669"/>
    <property type="project" value="UniProtKB-KW"/>
</dbReference>
<dbReference type="PROSITE" id="PS50880">
    <property type="entry name" value="TOPRIM"/>
    <property type="match status" value="1"/>
</dbReference>
<gene>
    <name evidence="14" type="ORF">EQP59_02040</name>
</gene>
<dbReference type="GO" id="GO:0006281">
    <property type="term" value="P:DNA repair"/>
    <property type="evidence" value="ECO:0007669"/>
    <property type="project" value="TreeGrafter"/>
</dbReference>
<dbReference type="EC" id="5.6.2.1" evidence="3"/>
<evidence type="ECO:0000256" key="10">
    <source>
        <dbReference type="ARBA" id="ARBA00032235"/>
    </source>
</evidence>
<dbReference type="Proteomes" id="UP000287701">
    <property type="component" value="Chromosome"/>
</dbReference>
<dbReference type="NCBIfam" id="NF005829">
    <property type="entry name" value="PRK07726.1"/>
    <property type="match status" value="1"/>
</dbReference>
<dbReference type="Gene3D" id="1.10.290.10">
    <property type="entry name" value="Topoisomerase I, domain 4"/>
    <property type="match status" value="1"/>
</dbReference>
<dbReference type="SUPFAM" id="SSF56712">
    <property type="entry name" value="Prokaryotic type I DNA topoisomerase"/>
    <property type="match status" value="1"/>
</dbReference>
<dbReference type="NCBIfam" id="TIGR01056">
    <property type="entry name" value="topB"/>
    <property type="match status" value="1"/>
</dbReference>
<dbReference type="InterPro" id="IPR013825">
    <property type="entry name" value="Topo_IA_cen_sub2"/>
</dbReference>
<dbReference type="Pfam" id="PF01751">
    <property type="entry name" value="Toprim"/>
    <property type="match status" value="1"/>
</dbReference>
<dbReference type="Gene3D" id="3.40.50.140">
    <property type="match status" value="1"/>
</dbReference>
<dbReference type="AlphaFoldDB" id="A0A410JPY4"/>
<evidence type="ECO:0000256" key="4">
    <source>
        <dbReference type="ARBA" id="ARBA00022723"/>
    </source>
</evidence>
<accession>A0A410JPY4</accession>